<evidence type="ECO:0000256" key="5">
    <source>
        <dbReference type="ARBA" id="ARBA00013558"/>
    </source>
</evidence>
<dbReference type="EMBL" id="CP067420">
    <property type="protein sequence ID" value="QQP92426.1"/>
    <property type="molecule type" value="Genomic_DNA"/>
</dbReference>
<dbReference type="PANTHER" id="PTHR11601:SF34">
    <property type="entry name" value="CYSTEINE DESULFURASE"/>
    <property type="match status" value="1"/>
</dbReference>
<dbReference type="InterPro" id="IPR015422">
    <property type="entry name" value="PyrdxlP-dep_Trfase_small"/>
</dbReference>
<evidence type="ECO:0000313" key="15">
    <source>
        <dbReference type="Proteomes" id="UP000595197"/>
    </source>
</evidence>
<dbReference type="InterPro" id="IPR015424">
    <property type="entry name" value="PyrdxlP-dep_Trfase"/>
</dbReference>
<protein>
    <recommendedName>
        <fullName evidence="5">Cysteine desulfurase</fullName>
        <ecNumber evidence="4">2.8.1.7</ecNumber>
    </recommendedName>
</protein>
<evidence type="ECO:0000256" key="4">
    <source>
        <dbReference type="ARBA" id="ARBA00012239"/>
    </source>
</evidence>
<dbReference type="Gene3D" id="3.40.640.10">
    <property type="entry name" value="Type I PLP-dependent aspartate aminotransferase-like (Major domain)"/>
    <property type="match status" value="1"/>
</dbReference>
<gene>
    <name evidence="14" type="ORF">IGS68_13760</name>
</gene>
<keyword evidence="9" id="KW-0408">Iron</keyword>
<evidence type="ECO:0000256" key="12">
    <source>
        <dbReference type="RuleBase" id="RU004504"/>
    </source>
</evidence>
<evidence type="ECO:0000256" key="7">
    <source>
        <dbReference type="ARBA" id="ARBA00022723"/>
    </source>
</evidence>
<dbReference type="EC" id="2.8.1.7" evidence="4"/>
<dbReference type="Pfam" id="PF00266">
    <property type="entry name" value="Aminotran_5"/>
    <property type="match status" value="1"/>
</dbReference>
<dbReference type="PROSITE" id="PS00595">
    <property type="entry name" value="AA_TRANSFER_CLASS_5"/>
    <property type="match status" value="1"/>
</dbReference>
<dbReference type="PIRSF" id="PIRSF005572">
    <property type="entry name" value="NifS"/>
    <property type="match status" value="1"/>
</dbReference>
<evidence type="ECO:0000256" key="11">
    <source>
        <dbReference type="ARBA" id="ARBA00050776"/>
    </source>
</evidence>
<evidence type="ECO:0000256" key="8">
    <source>
        <dbReference type="ARBA" id="ARBA00022898"/>
    </source>
</evidence>
<dbReference type="Proteomes" id="UP000595197">
    <property type="component" value="Chromosome"/>
</dbReference>
<accession>A0ABX7BDG5</accession>
<evidence type="ECO:0000256" key="1">
    <source>
        <dbReference type="ARBA" id="ARBA00001933"/>
    </source>
</evidence>
<keyword evidence="10" id="KW-0411">Iron-sulfur</keyword>
<dbReference type="SUPFAM" id="SSF53383">
    <property type="entry name" value="PLP-dependent transferases"/>
    <property type="match status" value="1"/>
</dbReference>
<evidence type="ECO:0000256" key="9">
    <source>
        <dbReference type="ARBA" id="ARBA00023004"/>
    </source>
</evidence>
<dbReference type="InterPro" id="IPR016454">
    <property type="entry name" value="Cysteine_dSase"/>
</dbReference>
<comment type="cofactor">
    <cofactor evidence="1 12">
        <name>pyridoxal 5'-phosphate</name>
        <dbReference type="ChEBI" id="CHEBI:597326"/>
    </cofactor>
</comment>
<keyword evidence="7" id="KW-0479">Metal-binding</keyword>
<proteinExistence type="inferred from homology"/>
<reference evidence="14" key="1">
    <citation type="submission" date="2021-02" db="EMBL/GenBank/DDBJ databases">
        <title>Skermanella TT6 skin isolate.</title>
        <authorList>
            <person name="Lee K."/>
            <person name="Ganzorig M."/>
        </authorList>
    </citation>
    <scope>NUCLEOTIDE SEQUENCE</scope>
    <source>
        <strain evidence="14">TT6</strain>
    </source>
</reference>
<evidence type="ECO:0000259" key="13">
    <source>
        <dbReference type="Pfam" id="PF00266"/>
    </source>
</evidence>
<feature type="domain" description="Aminotransferase class V" evidence="13">
    <location>
        <begin position="2"/>
        <end position="351"/>
    </location>
</feature>
<comment type="catalytic activity">
    <reaction evidence="11">
        <text>(sulfur carrier)-H + L-cysteine = (sulfur carrier)-SH + L-alanine</text>
        <dbReference type="Rhea" id="RHEA:43892"/>
        <dbReference type="Rhea" id="RHEA-COMP:14737"/>
        <dbReference type="Rhea" id="RHEA-COMP:14739"/>
        <dbReference type="ChEBI" id="CHEBI:29917"/>
        <dbReference type="ChEBI" id="CHEBI:35235"/>
        <dbReference type="ChEBI" id="CHEBI:57972"/>
        <dbReference type="ChEBI" id="CHEBI:64428"/>
        <dbReference type="EC" id="2.8.1.7"/>
    </reaction>
</comment>
<comment type="function">
    <text evidence="2">Catalyzes the removal of elemental sulfur atoms from cysteine to produce alanine. Seems to participate in the biosynthesis of the nitrogenase metalloclusters by providing the inorganic sulfur required for the Fe-S core formation.</text>
</comment>
<keyword evidence="6" id="KW-0808">Transferase</keyword>
<evidence type="ECO:0000256" key="2">
    <source>
        <dbReference type="ARBA" id="ARBA00003120"/>
    </source>
</evidence>
<evidence type="ECO:0000256" key="3">
    <source>
        <dbReference type="ARBA" id="ARBA00006490"/>
    </source>
</evidence>
<dbReference type="InterPro" id="IPR020578">
    <property type="entry name" value="Aminotrans_V_PyrdxlP_BS"/>
</dbReference>
<evidence type="ECO:0000313" key="14">
    <source>
        <dbReference type="EMBL" id="QQP92426.1"/>
    </source>
</evidence>
<dbReference type="PANTHER" id="PTHR11601">
    <property type="entry name" value="CYSTEINE DESULFURYLASE FAMILY MEMBER"/>
    <property type="match status" value="1"/>
</dbReference>
<keyword evidence="8" id="KW-0663">Pyridoxal phosphate</keyword>
<sequence length="372" mass="37470">MASTPLDPAVLDEMLPWLAAGAAGNPHSAGHRAGWRAAEAIERARGEVAALIGARPGEILFTSGATEANGLALLGAVPEGWPVAASAVEHPSVLACVAELARRGHPARLLPVDGAGRADPGALDGLGPALVSVMAANNEVGTVQPIGELARRCREAGGLFHTDAVQRLGTGKIDVAALGIDLLSLSGHKLHGPMGIGALFVRQGVALRPLLFGGGQQGGRRPGTLPTALCVGLGAACRIARERREADALRLAGLRERLFGALAAGLPGLRRNGPEGDGGLPGCLHVTVPGADAADRLLDLPELALSTGSACGSGEGGPSHVLLALGRSAEEAFGSIRIGLGRFTTEDEVDRAAALLVEAFGGPRGGSQARGA</sequence>
<organism evidence="14 15">
    <name type="scientific">Skermanella cutis</name>
    <dbReference type="NCBI Taxonomy" id="2775420"/>
    <lineage>
        <taxon>Bacteria</taxon>
        <taxon>Pseudomonadati</taxon>
        <taxon>Pseudomonadota</taxon>
        <taxon>Alphaproteobacteria</taxon>
        <taxon>Rhodospirillales</taxon>
        <taxon>Azospirillaceae</taxon>
        <taxon>Skermanella</taxon>
    </lineage>
</organism>
<name>A0ABX7BDG5_9PROT</name>
<dbReference type="InterPro" id="IPR015421">
    <property type="entry name" value="PyrdxlP-dep_Trfase_major"/>
</dbReference>
<dbReference type="InterPro" id="IPR000192">
    <property type="entry name" value="Aminotrans_V_dom"/>
</dbReference>
<comment type="similarity">
    <text evidence="3">Belongs to the class-V pyridoxal-phosphate-dependent aminotransferase family. NifS/IscS subfamily.</text>
</comment>
<evidence type="ECO:0000256" key="6">
    <source>
        <dbReference type="ARBA" id="ARBA00022679"/>
    </source>
</evidence>
<dbReference type="Gene3D" id="3.90.1150.10">
    <property type="entry name" value="Aspartate Aminotransferase, domain 1"/>
    <property type="match status" value="1"/>
</dbReference>
<evidence type="ECO:0000256" key="10">
    <source>
        <dbReference type="ARBA" id="ARBA00023014"/>
    </source>
</evidence>
<keyword evidence="15" id="KW-1185">Reference proteome</keyword>